<evidence type="ECO:0000256" key="3">
    <source>
        <dbReference type="SAM" id="SignalP"/>
    </source>
</evidence>
<feature type="chain" id="PRO_5031488636" evidence="3">
    <location>
        <begin position="24"/>
        <end position="151"/>
    </location>
</feature>
<organism evidence="4">
    <name type="scientific">Fibrocapsa japonica</name>
    <dbReference type="NCBI Taxonomy" id="94617"/>
    <lineage>
        <taxon>Eukaryota</taxon>
        <taxon>Sar</taxon>
        <taxon>Stramenopiles</taxon>
        <taxon>Ochrophyta</taxon>
        <taxon>Raphidophyceae</taxon>
        <taxon>Chattonellales</taxon>
        <taxon>Chattonellaceae</taxon>
        <taxon>Fibrocapsa</taxon>
    </lineage>
</organism>
<gene>
    <name evidence="4" type="ORF">FJAP1339_LOCUS1421</name>
</gene>
<keyword evidence="1" id="KW-0175">Coiled coil</keyword>
<sequence length="151" mass="17397">MAFRITIILLTITIVSLFKGQMAQDIQATPAELSRMEAVLEQSEIFRKLQDAALAHDQQTMQNEADLNDRIQQLEKRLEASTKEYRNKLNSMQSKIARMESKLGIKVQQVVDETASKKHWLMPFALLVIVVVTITVIIYSKYRRLVKLHVL</sequence>
<dbReference type="EMBL" id="HBHR01003141">
    <property type="protein sequence ID" value="CAD9858902.1"/>
    <property type="molecule type" value="Transcribed_RNA"/>
</dbReference>
<dbReference type="AlphaFoldDB" id="A0A7S2XYC6"/>
<name>A0A7S2XYC6_9STRA</name>
<feature type="signal peptide" evidence="3">
    <location>
        <begin position="1"/>
        <end position="23"/>
    </location>
</feature>
<reference evidence="4" key="1">
    <citation type="submission" date="2021-01" db="EMBL/GenBank/DDBJ databases">
        <authorList>
            <person name="Corre E."/>
            <person name="Pelletier E."/>
            <person name="Niang G."/>
            <person name="Scheremetjew M."/>
            <person name="Finn R."/>
            <person name="Kale V."/>
            <person name="Holt S."/>
            <person name="Cochrane G."/>
            <person name="Meng A."/>
            <person name="Brown T."/>
            <person name="Cohen L."/>
        </authorList>
    </citation>
    <scope>NUCLEOTIDE SEQUENCE</scope>
    <source>
        <strain evidence="4">CCMP1661</strain>
    </source>
</reference>
<protein>
    <submittedName>
        <fullName evidence="4">Uncharacterized protein</fullName>
    </submittedName>
</protein>
<feature type="transmembrane region" description="Helical" evidence="2">
    <location>
        <begin position="120"/>
        <end position="139"/>
    </location>
</feature>
<evidence type="ECO:0000256" key="1">
    <source>
        <dbReference type="SAM" id="Coils"/>
    </source>
</evidence>
<proteinExistence type="predicted"/>
<evidence type="ECO:0000313" key="4">
    <source>
        <dbReference type="EMBL" id="CAD9858902.1"/>
    </source>
</evidence>
<feature type="coiled-coil region" evidence="1">
    <location>
        <begin position="57"/>
        <end position="102"/>
    </location>
</feature>
<keyword evidence="2" id="KW-1133">Transmembrane helix</keyword>
<keyword evidence="3" id="KW-0732">Signal</keyword>
<keyword evidence="2" id="KW-0472">Membrane</keyword>
<accession>A0A7S2XYC6</accession>
<evidence type="ECO:0000256" key="2">
    <source>
        <dbReference type="SAM" id="Phobius"/>
    </source>
</evidence>
<keyword evidence="2" id="KW-0812">Transmembrane</keyword>